<dbReference type="InterPro" id="IPR018303">
    <property type="entry name" value="ATPase_P-typ_P_site"/>
</dbReference>
<dbReference type="InterPro" id="IPR023299">
    <property type="entry name" value="ATPase_P-typ_cyto_dom_N"/>
</dbReference>
<evidence type="ECO:0000256" key="11">
    <source>
        <dbReference type="ARBA" id="ARBA00023136"/>
    </source>
</evidence>
<feature type="binding site" evidence="15">
    <location>
        <position position="1010"/>
    </location>
    <ligand>
        <name>ATP</name>
        <dbReference type="ChEBI" id="CHEBI:30616"/>
    </ligand>
</feature>
<dbReference type="FunFam" id="3.40.50.1000:FF:000001">
    <property type="entry name" value="Phospholipid-transporting ATPase IC"/>
    <property type="match status" value="1"/>
</dbReference>
<evidence type="ECO:0000256" key="6">
    <source>
        <dbReference type="ARBA" id="ARBA00022741"/>
    </source>
</evidence>
<evidence type="ECO:0000259" key="19">
    <source>
        <dbReference type="Pfam" id="PF16209"/>
    </source>
</evidence>
<dbReference type="GO" id="GO:0045332">
    <property type="term" value="P:phospholipid translocation"/>
    <property type="evidence" value="ECO:0007669"/>
    <property type="project" value="TreeGrafter"/>
</dbReference>
<evidence type="ECO:0000256" key="14">
    <source>
        <dbReference type="PIRSR" id="PIRSR606539-1"/>
    </source>
</evidence>
<dbReference type="Gene3D" id="2.70.150.10">
    <property type="entry name" value="Calcium-transporting ATPase, cytoplasmic transduction domain A"/>
    <property type="match status" value="1"/>
</dbReference>
<dbReference type="InterPro" id="IPR036412">
    <property type="entry name" value="HAD-like_sf"/>
</dbReference>
<comment type="catalytic activity">
    <reaction evidence="12 17">
        <text>ATP + H2O + phospholipidSide 1 = ADP + phosphate + phospholipidSide 2.</text>
        <dbReference type="EC" id="7.6.2.1"/>
    </reaction>
</comment>
<feature type="transmembrane region" description="Helical" evidence="17">
    <location>
        <begin position="87"/>
        <end position="104"/>
    </location>
</feature>
<evidence type="ECO:0000256" key="16">
    <source>
        <dbReference type="PIRSR" id="PIRSR606539-3"/>
    </source>
</evidence>
<dbReference type="SUPFAM" id="SSF81665">
    <property type="entry name" value="Calcium ATPase, transmembrane domain M"/>
    <property type="match status" value="1"/>
</dbReference>
<dbReference type="GO" id="GO:0005886">
    <property type="term" value="C:plasma membrane"/>
    <property type="evidence" value="ECO:0007669"/>
    <property type="project" value="TreeGrafter"/>
</dbReference>
<name>A0A0C3RWP5_PHLG1</name>
<feature type="binding site" evidence="15">
    <location>
        <position position="873"/>
    </location>
    <ligand>
        <name>ATP</name>
        <dbReference type="ChEBI" id="CHEBI:30616"/>
    </ligand>
</feature>
<feature type="transmembrane region" description="Helical" evidence="17">
    <location>
        <begin position="1119"/>
        <end position="1140"/>
    </location>
</feature>
<dbReference type="FunFam" id="2.70.150.10:FF:000054">
    <property type="entry name" value="Phospholipid-transporting ATPase"/>
    <property type="match status" value="1"/>
</dbReference>
<feature type="binding site" evidence="15">
    <location>
        <position position="791"/>
    </location>
    <ligand>
        <name>ATP</name>
        <dbReference type="ChEBI" id="CHEBI:30616"/>
    </ligand>
</feature>
<evidence type="ECO:0000256" key="10">
    <source>
        <dbReference type="ARBA" id="ARBA00022989"/>
    </source>
</evidence>
<feature type="compositionally biased region" description="Polar residues" evidence="18">
    <location>
        <begin position="587"/>
        <end position="603"/>
    </location>
</feature>
<evidence type="ECO:0000259" key="20">
    <source>
        <dbReference type="Pfam" id="PF16212"/>
    </source>
</evidence>
<dbReference type="GO" id="GO:0000287">
    <property type="term" value="F:magnesium ion binding"/>
    <property type="evidence" value="ECO:0007669"/>
    <property type="project" value="UniProtKB-UniRule"/>
</dbReference>
<dbReference type="EC" id="7.6.2.1" evidence="17"/>
<feature type="binding site" evidence="15">
    <location>
        <position position="1034"/>
    </location>
    <ligand>
        <name>ATP</name>
        <dbReference type="ChEBI" id="CHEBI:30616"/>
    </ligand>
</feature>
<keyword evidence="9 17" id="KW-1278">Translocase</keyword>
<dbReference type="Gene3D" id="3.40.1110.10">
    <property type="entry name" value="Calcium-transporting ATPase, cytoplasmic domain N"/>
    <property type="match status" value="1"/>
</dbReference>
<feature type="binding site" evidence="16">
    <location>
        <position position="1034"/>
    </location>
    <ligand>
        <name>Mg(2+)</name>
        <dbReference type="ChEBI" id="CHEBI:18420"/>
    </ligand>
</feature>
<comment type="subcellular location">
    <subcellularLocation>
        <location evidence="1 17">Membrane</location>
        <topology evidence="1 17">Multi-pass membrane protein</topology>
    </subcellularLocation>
</comment>
<evidence type="ECO:0000256" key="1">
    <source>
        <dbReference type="ARBA" id="ARBA00004141"/>
    </source>
</evidence>
<dbReference type="GO" id="GO:0016887">
    <property type="term" value="F:ATP hydrolysis activity"/>
    <property type="evidence" value="ECO:0007669"/>
    <property type="project" value="InterPro"/>
</dbReference>
<feature type="region of interest" description="Disordered" evidence="18">
    <location>
        <begin position="543"/>
        <end position="608"/>
    </location>
</feature>
<gene>
    <name evidence="21" type="ORF">PHLGIDRAFT_128527</name>
</gene>
<feature type="binding site" evidence="16">
    <location>
        <position position="1030"/>
    </location>
    <ligand>
        <name>Mg(2+)</name>
        <dbReference type="ChEBI" id="CHEBI:18420"/>
    </ligand>
</feature>
<keyword evidence="5 16" id="KW-0479">Metal-binding</keyword>
<evidence type="ECO:0000313" key="22">
    <source>
        <dbReference type="Proteomes" id="UP000053257"/>
    </source>
</evidence>
<dbReference type="NCBIfam" id="TIGR01494">
    <property type="entry name" value="ATPase_P-type"/>
    <property type="match status" value="1"/>
</dbReference>
<dbReference type="EMBL" id="KN840527">
    <property type="protein sequence ID" value="KIP06061.1"/>
    <property type="molecule type" value="Genomic_DNA"/>
</dbReference>
<keyword evidence="8 16" id="KW-0460">Magnesium</keyword>
<proteinExistence type="inferred from homology"/>
<feature type="binding site" evidence="15">
    <location>
        <position position="872"/>
    </location>
    <ligand>
        <name>ATP</name>
        <dbReference type="ChEBI" id="CHEBI:30616"/>
    </ligand>
</feature>
<feature type="binding site" evidence="15">
    <location>
        <position position="871"/>
    </location>
    <ligand>
        <name>ATP</name>
        <dbReference type="ChEBI" id="CHEBI:30616"/>
    </ligand>
</feature>
<feature type="transmembrane region" description="Helical" evidence="17">
    <location>
        <begin position="1235"/>
        <end position="1257"/>
    </location>
</feature>
<keyword evidence="11 17" id="KW-0472">Membrane</keyword>
<feature type="domain" description="P-type ATPase N-terminal" evidence="19">
    <location>
        <begin position="55"/>
        <end position="110"/>
    </location>
</feature>
<evidence type="ECO:0000313" key="21">
    <source>
        <dbReference type="EMBL" id="KIP06061.1"/>
    </source>
</evidence>
<dbReference type="PRINTS" id="PR00119">
    <property type="entry name" value="CATATPASE"/>
</dbReference>
<keyword evidence="6 15" id="KW-0547">Nucleotide-binding</keyword>
<keyword evidence="4 17" id="KW-0812">Transmembrane</keyword>
<dbReference type="HOGENOM" id="CLU_000846_0_1_1"/>
<organism evidence="21 22">
    <name type="scientific">Phlebiopsis gigantea (strain 11061_1 CR5-6)</name>
    <name type="common">White-rot fungus</name>
    <name type="synonym">Peniophora gigantea</name>
    <dbReference type="NCBI Taxonomy" id="745531"/>
    <lineage>
        <taxon>Eukaryota</taxon>
        <taxon>Fungi</taxon>
        <taxon>Dikarya</taxon>
        <taxon>Basidiomycota</taxon>
        <taxon>Agaricomycotina</taxon>
        <taxon>Agaricomycetes</taxon>
        <taxon>Polyporales</taxon>
        <taxon>Phanerochaetaceae</taxon>
        <taxon>Phlebiopsis</taxon>
    </lineage>
</organism>
<accession>A0A0C3RWP5</accession>
<evidence type="ECO:0000256" key="9">
    <source>
        <dbReference type="ARBA" id="ARBA00022967"/>
    </source>
</evidence>
<feature type="binding site" evidence="15">
    <location>
        <position position="757"/>
    </location>
    <ligand>
        <name>ATP</name>
        <dbReference type="ChEBI" id="CHEBI:30616"/>
    </ligand>
</feature>
<feature type="domain" description="P-type ATPase C-terminal" evidence="20">
    <location>
        <begin position="1056"/>
        <end position="1307"/>
    </location>
</feature>
<dbReference type="SFLD" id="SFLDF00027">
    <property type="entry name" value="p-type_atpase"/>
    <property type="match status" value="1"/>
</dbReference>
<feature type="binding site" evidence="15">
    <location>
        <position position="688"/>
    </location>
    <ligand>
        <name>ATP</name>
        <dbReference type="ChEBI" id="CHEBI:30616"/>
    </ligand>
</feature>
<evidence type="ECO:0000256" key="18">
    <source>
        <dbReference type="SAM" id="MobiDB-lite"/>
    </source>
</evidence>
<evidence type="ECO:0000256" key="13">
    <source>
        <dbReference type="ARBA" id="ARBA00049128"/>
    </source>
</evidence>
<feature type="transmembrane region" description="Helical" evidence="17">
    <location>
        <begin position="110"/>
        <end position="129"/>
    </location>
</feature>
<dbReference type="Pfam" id="PF16212">
    <property type="entry name" value="PhoLip_ATPase_C"/>
    <property type="match status" value="1"/>
</dbReference>
<evidence type="ECO:0000256" key="5">
    <source>
        <dbReference type="ARBA" id="ARBA00022723"/>
    </source>
</evidence>
<dbReference type="Proteomes" id="UP000053257">
    <property type="component" value="Unassembled WGS sequence"/>
</dbReference>
<dbReference type="SUPFAM" id="SSF56784">
    <property type="entry name" value="HAD-like"/>
    <property type="match status" value="1"/>
</dbReference>
<keyword evidence="10 17" id="KW-1133">Transmembrane helix</keyword>
<dbReference type="PANTHER" id="PTHR24092">
    <property type="entry name" value="PROBABLE PHOSPHOLIPID-TRANSPORTING ATPASE"/>
    <property type="match status" value="1"/>
</dbReference>
<feature type="binding site" evidence="15">
    <location>
        <position position="524"/>
    </location>
    <ligand>
        <name>ATP</name>
        <dbReference type="ChEBI" id="CHEBI:30616"/>
    </ligand>
</feature>
<sequence length="1441" mass="161391">MASKRTNRIAVWYDKLAAFNVESLFSRKREPGPPRSVFVHQDLPQDWYDKKQKVTKDHIYATNQVITSKYTIITFVPRNLLEQFRRVANCFFLAIAILQFFSLFSTVSPGLVILPLLIVLAITALKDGYEDIKRHQSDRAVNYSQSRVLSGGDFVNTNPMEPKSKTFVRGFMPTFKRRPKKTDSAAAESARMQDGTDMLAGAPPEGVHVHRPSAGEHGEEWDGVEYDDGEPVEESGGLFHHHYGSTRPHWKMTSWEDLKVGDFVKIMDNESIPADVLICATSEEENVAFIETKNLDGETNLKSRTAVSSLTHLRSANACASKSAAFRVDCDRPETNLYRLTAAVVAPDGQKSPVDINTMLLRGSILRNTRWAIGLVLYTGQDTKIVLNSGDTPSKRSKVERQMNPQVFTNLGILAAMSVALGIADAVLEQRFFPLNAPWLFRDTRNDDNPHINGLVTWAFALITFQNIVPISLYISIEFVRTIQALWIYFDYEMYYAKTDTTTLARSWNLSDDLGQIQYIFSDKTGTLTQNAMIFRQCSVGGREYKGDPEDPDDAEPVKEDPYVTKRLSGDSGAPSGSNSASGSAREQLSTKVPGSDPSSVDQFATPDPRATATVKLAPGVLRRFKDSVLAGDVARATAVNADTNAKDYQHARALHGFWLTLALCHTVLATVDPESGSLEYKAQSPDEAALVQAAADVGFTFRGRDKDVIYVSTPFSEGLDRYQLLNVLEFNSARKRMSVIVRKLDDDDKSVMLLSKGADNVIFERLKEGNDELKDITEDHLAEFASEGLRTLTLAWRRVSDEEYDEWNDVMHEASVSLDDREEKVDAAYELIEKDLRLLGATAIEDKLQDGVPETIADLKEAGIKIWVATGDKLETAIAIGHSTNLIGRNDNIVIIRGGSDKGRPVYAQMAGAVDEFFPNSGILQEEGIANQLRSETNPYGAYSLQRVNTGVTDIVGHNNGSRPGGYVLVIDGAALLEALDDESHKQLLLRLAMQCEGVICCRVSPLQKALIVKLVKDGLGVMTLAIGDGANDVSMIQAADVGVGISGEEGLQAVNSSDYAIAQFRFLKRLLLVHGHWSYARNGNMIVNFFYKNLVCIGVLWWYQIYCAWSSQYVFEYTYLLFWNSFWTILPVIAMGLFDRIADDHILMDLPELYKHSRNGEYFNLKLFFLYLLDGAYQSVIIFFFVLYAYFSPTSRADGYDTYLYEFSTTMAIGAVMIVTIFVGVNITTWTSWVWWTLGIEVLLIWVYTAIYSVIKPSWFPTPIYGNDHYLFHSAYYWFGLFFMVPLALLPRLLCKAYKFIYNPSDIDRVRYLHKIQPDHDFRRDRDAGGIAYIKRAVSTSRGVKRKSIIHQGPAQGSRIDLATGVRSRGTGYDFSMEEPGVALRRLQSNLSTTNLPSQHRRRKSILTSISRTIRRKKVPSTVQEEGPEEAKNGLPNYA</sequence>
<feature type="binding site" evidence="15">
    <location>
        <position position="731"/>
    </location>
    <ligand>
        <name>ATP</name>
        <dbReference type="ChEBI" id="CHEBI:30616"/>
    </ligand>
</feature>
<feature type="transmembrane region" description="Helical" evidence="17">
    <location>
        <begin position="1205"/>
        <end position="1228"/>
    </location>
</feature>
<dbReference type="PANTHER" id="PTHR24092:SF153">
    <property type="entry name" value="PHOSPHOLIPID-TRANSPORTING ATPASE"/>
    <property type="match status" value="1"/>
</dbReference>
<protein>
    <recommendedName>
        <fullName evidence="17">Phospholipid-transporting ATPase</fullName>
        <ecNumber evidence="17">7.6.2.1</ecNumber>
    </recommendedName>
</protein>
<dbReference type="PROSITE" id="PS00154">
    <property type="entry name" value="ATPASE_E1_E2"/>
    <property type="match status" value="1"/>
</dbReference>
<dbReference type="STRING" id="745531.A0A0C3RWP5"/>
<feature type="compositionally biased region" description="Low complexity" evidence="18">
    <location>
        <begin position="570"/>
        <end position="585"/>
    </location>
</feature>
<dbReference type="InterPro" id="IPR044492">
    <property type="entry name" value="P_typ_ATPase_HD_dom"/>
</dbReference>
<dbReference type="InterPro" id="IPR023214">
    <property type="entry name" value="HAD_sf"/>
</dbReference>
<feature type="transmembrane region" description="Helical" evidence="17">
    <location>
        <begin position="1170"/>
        <end position="1193"/>
    </location>
</feature>
<dbReference type="SUPFAM" id="SSF81660">
    <property type="entry name" value="Metal cation-transporting ATPase, ATP-binding domain N"/>
    <property type="match status" value="1"/>
</dbReference>
<evidence type="ECO:0000256" key="7">
    <source>
        <dbReference type="ARBA" id="ARBA00022840"/>
    </source>
</evidence>
<dbReference type="Gene3D" id="3.40.50.1000">
    <property type="entry name" value="HAD superfamily/HAD-like"/>
    <property type="match status" value="1"/>
</dbReference>
<dbReference type="SUPFAM" id="SSF81653">
    <property type="entry name" value="Calcium ATPase, transduction domain A"/>
    <property type="match status" value="1"/>
</dbReference>
<evidence type="ECO:0000256" key="2">
    <source>
        <dbReference type="ARBA" id="ARBA00008109"/>
    </source>
</evidence>
<feature type="binding site" evidence="15">
    <location>
        <position position="1004"/>
    </location>
    <ligand>
        <name>ATP</name>
        <dbReference type="ChEBI" id="CHEBI:30616"/>
    </ligand>
</feature>
<dbReference type="SFLD" id="SFLDG00002">
    <property type="entry name" value="C1.7:_P-type_atpase_like"/>
    <property type="match status" value="1"/>
</dbReference>
<feature type="transmembrane region" description="Helical" evidence="17">
    <location>
        <begin position="407"/>
        <end position="428"/>
    </location>
</feature>
<dbReference type="NCBIfam" id="TIGR01652">
    <property type="entry name" value="ATPase-Plipid"/>
    <property type="match status" value="1"/>
</dbReference>
<reference evidence="21 22" key="1">
    <citation type="journal article" date="2014" name="PLoS Genet.">
        <title>Analysis of the Phlebiopsis gigantea genome, transcriptome and secretome provides insight into its pioneer colonization strategies of wood.</title>
        <authorList>
            <person name="Hori C."/>
            <person name="Ishida T."/>
            <person name="Igarashi K."/>
            <person name="Samejima M."/>
            <person name="Suzuki H."/>
            <person name="Master E."/>
            <person name="Ferreira P."/>
            <person name="Ruiz-Duenas F.J."/>
            <person name="Held B."/>
            <person name="Canessa P."/>
            <person name="Larrondo L.F."/>
            <person name="Schmoll M."/>
            <person name="Druzhinina I.S."/>
            <person name="Kubicek C.P."/>
            <person name="Gaskell J.A."/>
            <person name="Kersten P."/>
            <person name="St John F."/>
            <person name="Glasner J."/>
            <person name="Sabat G."/>
            <person name="Splinter BonDurant S."/>
            <person name="Syed K."/>
            <person name="Yadav J."/>
            <person name="Mgbeahuruike A.C."/>
            <person name="Kovalchuk A."/>
            <person name="Asiegbu F.O."/>
            <person name="Lackner G."/>
            <person name="Hoffmeister D."/>
            <person name="Rencoret J."/>
            <person name="Gutierrez A."/>
            <person name="Sun H."/>
            <person name="Lindquist E."/>
            <person name="Barry K."/>
            <person name="Riley R."/>
            <person name="Grigoriev I.V."/>
            <person name="Henrissat B."/>
            <person name="Kues U."/>
            <person name="Berka R.M."/>
            <person name="Martinez A.T."/>
            <person name="Covert S.F."/>
            <person name="Blanchette R.A."/>
            <person name="Cullen D."/>
        </authorList>
    </citation>
    <scope>NUCLEOTIDE SEQUENCE [LARGE SCALE GENOMIC DNA]</scope>
    <source>
        <strain evidence="21 22">11061_1 CR5-6</strain>
    </source>
</reference>
<dbReference type="InterPro" id="IPR008250">
    <property type="entry name" value="ATPase_P-typ_transduc_dom_A_sf"/>
</dbReference>
<evidence type="ECO:0000256" key="12">
    <source>
        <dbReference type="ARBA" id="ARBA00034036"/>
    </source>
</evidence>
<comment type="cofactor">
    <cofactor evidence="16">
        <name>Mg(2+)</name>
        <dbReference type="ChEBI" id="CHEBI:18420"/>
    </cofactor>
</comment>
<dbReference type="SFLD" id="SFLDS00003">
    <property type="entry name" value="Haloacid_Dehalogenase"/>
    <property type="match status" value="1"/>
</dbReference>
<dbReference type="OrthoDB" id="377733at2759"/>
<dbReference type="InterPro" id="IPR001757">
    <property type="entry name" value="P_typ_ATPase"/>
</dbReference>
<comment type="catalytic activity">
    <reaction evidence="13">
        <text>a 1,2-diacyl-sn-glycero-3-phosphoethanolamine(out) + ATP + H2O = a 1,2-diacyl-sn-glycero-3-phosphoethanolamine(in) + ADP + phosphate + H(+)</text>
        <dbReference type="Rhea" id="RHEA:66132"/>
        <dbReference type="ChEBI" id="CHEBI:15377"/>
        <dbReference type="ChEBI" id="CHEBI:15378"/>
        <dbReference type="ChEBI" id="CHEBI:30616"/>
        <dbReference type="ChEBI" id="CHEBI:43474"/>
        <dbReference type="ChEBI" id="CHEBI:64612"/>
        <dbReference type="ChEBI" id="CHEBI:456216"/>
    </reaction>
    <physiologicalReaction direction="left-to-right" evidence="13">
        <dbReference type="Rhea" id="RHEA:66133"/>
    </physiologicalReaction>
</comment>
<keyword evidence="3" id="KW-0597">Phosphoprotein</keyword>
<evidence type="ECO:0000256" key="17">
    <source>
        <dbReference type="RuleBase" id="RU362033"/>
    </source>
</evidence>
<feature type="transmembrane region" description="Helical" evidence="17">
    <location>
        <begin position="1088"/>
        <end position="1107"/>
    </location>
</feature>
<dbReference type="InterPro" id="IPR023298">
    <property type="entry name" value="ATPase_P-typ_TM_dom_sf"/>
</dbReference>
<feature type="binding site" evidence="16">
    <location>
        <position position="523"/>
    </location>
    <ligand>
        <name>Mg(2+)</name>
        <dbReference type="ChEBI" id="CHEBI:18420"/>
    </ligand>
</feature>
<keyword evidence="7 15" id="KW-0067">ATP-binding</keyword>
<evidence type="ECO:0000256" key="15">
    <source>
        <dbReference type="PIRSR" id="PIRSR606539-2"/>
    </source>
</evidence>
<evidence type="ECO:0000256" key="3">
    <source>
        <dbReference type="ARBA" id="ARBA00022553"/>
    </source>
</evidence>
<feature type="binding site" evidence="15">
    <location>
        <position position="1033"/>
    </location>
    <ligand>
        <name>ATP</name>
        <dbReference type="ChEBI" id="CHEBI:30616"/>
    </ligand>
</feature>
<feature type="transmembrane region" description="Helical" evidence="17">
    <location>
        <begin position="1277"/>
        <end position="1297"/>
    </location>
</feature>
<dbReference type="InterPro" id="IPR006539">
    <property type="entry name" value="P-type_ATPase_IV"/>
</dbReference>
<feature type="region of interest" description="Disordered" evidence="18">
    <location>
        <begin position="1417"/>
        <end position="1441"/>
    </location>
</feature>
<feature type="binding site" evidence="16">
    <location>
        <position position="525"/>
    </location>
    <ligand>
        <name>Mg(2+)</name>
        <dbReference type="ChEBI" id="CHEBI:18420"/>
    </ligand>
</feature>
<feature type="transmembrane region" description="Helical" evidence="17">
    <location>
        <begin position="455"/>
        <end position="477"/>
    </location>
</feature>
<feature type="binding site" evidence="15">
    <location>
        <position position="525"/>
    </location>
    <ligand>
        <name>ATP</name>
        <dbReference type="ChEBI" id="CHEBI:30616"/>
    </ligand>
</feature>
<feature type="active site" description="4-aspartylphosphate intermediate" evidence="14">
    <location>
        <position position="523"/>
    </location>
</feature>
<evidence type="ECO:0000256" key="8">
    <source>
        <dbReference type="ARBA" id="ARBA00022842"/>
    </source>
</evidence>
<keyword evidence="22" id="KW-1185">Reference proteome</keyword>
<comment type="similarity">
    <text evidence="2 17">Belongs to the cation transport ATPase (P-type) (TC 3.A.3) family. Type IV subfamily.</text>
</comment>
<dbReference type="GO" id="GO:0140326">
    <property type="term" value="F:ATPase-coupled intramembrane lipid transporter activity"/>
    <property type="evidence" value="ECO:0007669"/>
    <property type="project" value="UniProtKB-EC"/>
</dbReference>
<dbReference type="Pfam" id="PF16209">
    <property type="entry name" value="PhoLip_ATPase_N"/>
    <property type="match status" value="1"/>
</dbReference>
<dbReference type="GO" id="GO:0005524">
    <property type="term" value="F:ATP binding"/>
    <property type="evidence" value="ECO:0007669"/>
    <property type="project" value="UniProtKB-UniRule"/>
</dbReference>
<dbReference type="FunFam" id="3.40.1110.10:FF:000087">
    <property type="entry name" value="Phospholipid-transporting ATPase"/>
    <property type="match status" value="1"/>
</dbReference>
<feature type="binding site" evidence="15">
    <location>
        <position position="523"/>
    </location>
    <ligand>
        <name>ATP</name>
        <dbReference type="ChEBI" id="CHEBI:30616"/>
    </ligand>
</feature>
<dbReference type="InterPro" id="IPR032631">
    <property type="entry name" value="P-type_ATPase_N"/>
</dbReference>
<evidence type="ECO:0000256" key="4">
    <source>
        <dbReference type="ARBA" id="ARBA00022692"/>
    </source>
</evidence>
<dbReference type="InterPro" id="IPR032630">
    <property type="entry name" value="P_typ_ATPase_c"/>
</dbReference>
<dbReference type="Pfam" id="PF13246">
    <property type="entry name" value="Cation_ATPase"/>
    <property type="match status" value="1"/>
</dbReference>